<organism evidence="4 5">
    <name type="scientific">Botrytis deweyae</name>
    <dbReference type="NCBI Taxonomy" id="2478750"/>
    <lineage>
        <taxon>Eukaryota</taxon>
        <taxon>Fungi</taxon>
        <taxon>Dikarya</taxon>
        <taxon>Ascomycota</taxon>
        <taxon>Pezizomycotina</taxon>
        <taxon>Leotiomycetes</taxon>
        <taxon>Helotiales</taxon>
        <taxon>Sclerotiniaceae</taxon>
        <taxon>Botrytis</taxon>
    </lineage>
</organism>
<evidence type="ECO:0000313" key="4">
    <source>
        <dbReference type="EMBL" id="KAF7910081.1"/>
    </source>
</evidence>
<dbReference type="InterPro" id="IPR050231">
    <property type="entry name" value="Iron_ascorbate_oxido_reductase"/>
</dbReference>
<dbReference type="InterPro" id="IPR044861">
    <property type="entry name" value="IPNS-like_FE2OG_OXY"/>
</dbReference>
<sequence>MASQKLFDSYPAFPNHVPIADVEKISLAKLTAGDPTEVSRMFSACTELGFLLLDLKNDEVGMSLQKDVDVMLGLAKEVFDLPYEEKTVYNQVPPQKLVGYKAAGVMKTETGQPDQCEFFSISRDEMLGTEPMGENPRVIHENRTHIISYLNHINSIAQILLASIDSQLGLPDGTLSSLQKINMPSGTVIRMIRYASQDPSARRTALLPHTDYGSITLLTSILGGLQILPRDSDEHDWRYIKPEPGCLIVNLGDAMVEWTGGVLRSNLHRVTYAPGAQAECTRHSIAYLVRPERDVSMKRIVGGRIPEVRHDEEELDITAMEWEMKKAMALKAGADIAKTRGGRPMKPLSV</sequence>
<protein>
    <recommendedName>
        <fullName evidence="3">Fe2OG dioxygenase domain-containing protein</fullName>
    </recommendedName>
</protein>
<evidence type="ECO:0000313" key="5">
    <source>
        <dbReference type="Proteomes" id="UP000783213"/>
    </source>
</evidence>
<dbReference type="PROSITE" id="PS51471">
    <property type="entry name" value="FE2OG_OXY"/>
    <property type="match status" value="1"/>
</dbReference>
<dbReference type="PANTHER" id="PTHR47990">
    <property type="entry name" value="2-OXOGLUTARATE (2OG) AND FE(II)-DEPENDENT OXYGENASE SUPERFAMILY PROTEIN-RELATED"/>
    <property type="match status" value="1"/>
</dbReference>
<keyword evidence="2" id="KW-0408">Iron</keyword>
<dbReference type="EMBL" id="RCSX01000061">
    <property type="protein sequence ID" value="KAF7910081.1"/>
    <property type="molecule type" value="Genomic_DNA"/>
</dbReference>
<reference evidence="4 5" key="1">
    <citation type="journal article" date="2020" name="Genome Biol. Evol.">
        <title>Comparative genomics of Sclerotiniaceae.</title>
        <authorList>
            <person name="Valero Jimenez C.A."/>
            <person name="Steentjes M."/>
            <person name="Scholten O.E."/>
            <person name="Van Kan J.A.L."/>
        </authorList>
    </citation>
    <scope>NUCLEOTIDE SEQUENCE [LARGE SCALE GENOMIC DNA]</scope>
    <source>
        <strain evidence="4 5">B1</strain>
    </source>
</reference>
<evidence type="ECO:0000256" key="1">
    <source>
        <dbReference type="ARBA" id="ARBA00008056"/>
    </source>
</evidence>
<dbReference type="InterPro" id="IPR027443">
    <property type="entry name" value="IPNS-like_sf"/>
</dbReference>
<accession>A0ABQ7I3L1</accession>
<keyword evidence="2" id="KW-0560">Oxidoreductase</keyword>
<dbReference type="Proteomes" id="UP000783213">
    <property type="component" value="Unassembled WGS sequence"/>
</dbReference>
<evidence type="ECO:0000259" key="3">
    <source>
        <dbReference type="PROSITE" id="PS51471"/>
    </source>
</evidence>
<comment type="similarity">
    <text evidence="1 2">Belongs to the iron/ascorbate-dependent oxidoreductase family.</text>
</comment>
<feature type="domain" description="Fe2OG dioxygenase" evidence="3">
    <location>
        <begin position="180"/>
        <end position="291"/>
    </location>
</feature>
<dbReference type="RefSeq" id="XP_038803789.1">
    <property type="nucleotide sequence ID" value="XM_038959849.1"/>
</dbReference>
<dbReference type="GeneID" id="62238995"/>
<dbReference type="Pfam" id="PF14226">
    <property type="entry name" value="DIOX_N"/>
    <property type="match status" value="1"/>
</dbReference>
<keyword evidence="5" id="KW-1185">Reference proteome</keyword>
<dbReference type="SUPFAM" id="SSF51197">
    <property type="entry name" value="Clavaminate synthase-like"/>
    <property type="match status" value="1"/>
</dbReference>
<dbReference type="Gene3D" id="2.60.120.330">
    <property type="entry name" value="B-lactam Antibiotic, Isopenicillin N Synthase, Chain"/>
    <property type="match status" value="1"/>
</dbReference>
<gene>
    <name evidence="4" type="ORF">EAE98_012224</name>
</gene>
<comment type="caution">
    <text evidence="4">The sequence shown here is derived from an EMBL/GenBank/DDBJ whole genome shotgun (WGS) entry which is preliminary data.</text>
</comment>
<dbReference type="InterPro" id="IPR005123">
    <property type="entry name" value="Oxoglu/Fe-dep_dioxygenase_dom"/>
</dbReference>
<proteinExistence type="inferred from homology"/>
<evidence type="ECO:0000256" key="2">
    <source>
        <dbReference type="RuleBase" id="RU003682"/>
    </source>
</evidence>
<dbReference type="Pfam" id="PF03171">
    <property type="entry name" value="2OG-FeII_Oxy"/>
    <property type="match status" value="1"/>
</dbReference>
<name>A0ABQ7I3L1_9HELO</name>
<keyword evidence="2" id="KW-0479">Metal-binding</keyword>
<dbReference type="InterPro" id="IPR026992">
    <property type="entry name" value="DIOX_N"/>
</dbReference>